<evidence type="ECO:0000256" key="1">
    <source>
        <dbReference type="SAM" id="MobiDB-lite"/>
    </source>
</evidence>
<feature type="compositionally biased region" description="Basic and acidic residues" evidence="1">
    <location>
        <begin position="60"/>
        <end position="73"/>
    </location>
</feature>
<keyword evidence="3" id="KW-1185">Reference proteome</keyword>
<sequence>MKALTLASRDQSRPRPFSAAPVRCGTIGHDRNPDPSSMAAKPRNEACRADDLVIRVRGDHQRDTHVSQRDLHRMGSRMCSATA</sequence>
<comment type="caution">
    <text evidence="2">The sequence shown here is derived from an EMBL/GenBank/DDBJ whole genome shotgun (WGS) entry which is preliminary data.</text>
</comment>
<feature type="non-terminal residue" evidence="2">
    <location>
        <position position="83"/>
    </location>
</feature>
<accession>A0ABS9RNF5</accession>
<organism evidence="2 3">
    <name type="scientific">Aestuariibaculum lutulentum</name>
    <dbReference type="NCBI Taxonomy" id="2920935"/>
    <lineage>
        <taxon>Bacteria</taxon>
        <taxon>Pseudomonadati</taxon>
        <taxon>Bacteroidota</taxon>
        <taxon>Flavobacteriia</taxon>
        <taxon>Flavobacteriales</taxon>
        <taxon>Flavobacteriaceae</taxon>
    </lineage>
</organism>
<protein>
    <submittedName>
        <fullName evidence="2">Uncharacterized protein</fullName>
    </submittedName>
</protein>
<name>A0ABS9RNF5_9FLAO</name>
<dbReference type="EMBL" id="JAKVQD010000303">
    <property type="protein sequence ID" value="MCH4554392.1"/>
    <property type="molecule type" value="Genomic_DNA"/>
</dbReference>
<feature type="region of interest" description="Disordered" evidence="1">
    <location>
        <begin position="1"/>
        <end position="45"/>
    </location>
</feature>
<dbReference type="Proteomes" id="UP001156141">
    <property type="component" value="Unassembled WGS sequence"/>
</dbReference>
<feature type="region of interest" description="Disordered" evidence="1">
    <location>
        <begin position="60"/>
        <end position="83"/>
    </location>
</feature>
<evidence type="ECO:0000313" key="3">
    <source>
        <dbReference type="Proteomes" id="UP001156141"/>
    </source>
</evidence>
<gene>
    <name evidence="2" type="ORF">MKW35_17355</name>
</gene>
<reference evidence="2" key="1">
    <citation type="submission" date="2022-02" db="EMBL/GenBank/DDBJ databases">
        <title>Aestuariibaculum sp., a marine bacterium isolated from sediment in Guangxi.</title>
        <authorList>
            <person name="Ying J."/>
        </authorList>
    </citation>
    <scope>NUCLEOTIDE SEQUENCE</scope>
    <source>
        <strain evidence="2">L182</strain>
    </source>
</reference>
<evidence type="ECO:0000313" key="2">
    <source>
        <dbReference type="EMBL" id="MCH4554392.1"/>
    </source>
</evidence>
<proteinExistence type="predicted"/>
<feature type="non-terminal residue" evidence="2">
    <location>
        <position position="1"/>
    </location>
</feature>